<proteinExistence type="predicted"/>
<reference evidence="1" key="1">
    <citation type="submission" date="2014-09" db="EMBL/GenBank/DDBJ databases">
        <authorList>
            <person name="Magalhaes I.L.F."/>
            <person name="Oliveira U."/>
            <person name="Santos F.R."/>
            <person name="Vidigal T.H.D.A."/>
            <person name="Brescovit A.D."/>
            <person name="Santos A.J."/>
        </authorList>
    </citation>
    <scope>NUCLEOTIDE SEQUENCE</scope>
    <source>
        <tissue evidence="1">Shoot tissue taken approximately 20 cm above the soil surface</tissue>
    </source>
</reference>
<sequence>MSPRHLPCFSLEISDLRARAASPQPRCRQKPSSHATVLAETVRQMDF</sequence>
<evidence type="ECO:0000313" key="1">
    <source>
        <dbReference type="EMBL" id="JAD72409.1"/>
    </source>
</evidence>
<dbReference type="AlphaFoldDB" id="A0A0A9C7W6"/>
<accession>A0A0A9C7W6</accession>
<organism evidence="1">
    <name type="scientific">Arundo donax</name>
    <name type="common">Giant reed</name>
    <name type="synonym">Donax arundinaceus</name>
    <dbReference type="NCBI Taxonomy" id="35708"/>
    <lineage>
        <taxon>Eukaryota</taxon>
        <taxon>Viridiplantae</taxon>
        <taxon>Streptophyta</taxon>
        <taxon>Embryophyta</taxon>
        <taxon>Tracheophyta</taxon>
        <taxon>Spermatophyta</taxon>
        <taxon>Magnoliopsida</taxon>
        <taxon>Liliopsida</taxon>
        <taxon>Poales</taxon>
        <taxon>Poaceae</taxon>
        <taxon>PACMAD clade</taxon>
        <taxon>Arundinoideae</taxon>
        <taxon>Arundineae</taxon>
        <taxon>Arundo</taxon>
    </lineage>
</organism>
<dbReference type="EMBL" id="GBRH01225486">
    <property type="protein sequence ID" value="JAD72409.1"/>
    <property type="molecule type" value="Transcribed_RNA"/>
</dbReference>
<name>A0A0A9C7W6_ARUDO</name>
<protein>
    <submittedName>
        <fullName evidence="1">Uncharacterized protein</fullName>
    </submittedName>
</protein>
<reference evidence="1" key="2">
    <citation type="journal article" date="2015" name="Data Brief">
        <title>Shoot transcriptome of the giant reed, Arundo donax.</title>
        <authorList>
            <person name="Barrero R.A."/>
            <person name="Guerrero F.D."/>
            <person name="Moolhuijzen P."/>
            <person name="Goolsby J.A."/>
            <person name="Tidwell J."/>
            <person name="Bellgard S.E."/>
            <person name="Bellgard M.I."/>
        </authorList>
    </citation>
    <scope>NUCLEOTIDE SEQUENCE</scope>
    <source>
        <tissue evidence="1">Shoot tissue taken approximately 20 cm above the soil surface</tissue>
    </source>
</reference>